<keyword evidence="1" id="KW-0812">Transmembrane</keyword>
<keyword evidence="1" id="KW-0472">Membrane</keyword>
<keyword evidence="1" id="KW-1133">Transmembrane helix</keyword>
<reference evidence="3" key="1">
    <citation type="submission" date="2023-03" db="EMBL/GenBank/DDBJ databases">
        <title>Complete genome of Cladonia borealis.</title>
        <authorList>
            <person name="Park H."/>
        </authorList>
    </citation>
    <scope>NUCLEOTIDE SEQUENCE</scope>
    <source>
        <strain evidence="3">ANT050790</strain>
    </source>
</reference>
<feature type="chain" id="PRO_5041389540" evidence="2">
    <location>
        <begin position="21"/>
        <end position="143"/>
    </location>
</feature>
<keyword evidence="2" id="KW-0732">Signal</keyword>
<accession>A0AA39QVM1</accession>
<name>A0AA39QVM1_9LECA</name>
<evidence type="ECO:0000256" key="2">
    <source>
        <dbReference type="SAM" id="SignalP"/>
    </source>
</evidence>
<sequence>MQRLVVTGHILAILTATVKAYGTDEFLQPWTFAGPAKDYSDNLYFGVGVFIQTAWVASFTNATIALTQDNNPGDARGGPSVTLEESYNKTTWGWTVSYEGMDPAYNNVFYFAVMQANGTDGFIGIISILVVPRRRRSLQHHQE</sequence>
<proteinExistence type="predicted"/>
<protein>
    <submittedName>
        <fullName evidence="3">Uncharacterized protein</fullName>
    </submittedName>
</protein>
<feature type="signal peptide" evidence="2">
    <location>
        <begin position="1"/>
        <end position="20"/>
    </location>
</feature>
<dbReference type="EMBL" id="JAFEKC020000017">
    <property type="protein sequence ID" value="KAK0509988.1"/>
    <property type="molecule type" value="Genomic_DNA"/>
</dbReference>
<gene>
    <name evidence="3" type="ORF">JMJ35_007382</name>
</gene>
<feature type="transmembrane region" description="Helical" evidence="1">
    <location>
        <begin position="108"/>
        <end position="131"/>
    </location>
</feature>
<dbReference type="Proteomes" id="UP001166286">
    <property type="component" value="Unassembled WGS sequence"/>
</dbReference>
<organism evidence="3 4">
    <name type="scientific">Cladonia borealis</name>
    <dbReference type="NCBI Taxonomy" id="184061"/>
    <lineage>
        <taxon>Eukaryota</taxon>
        <taxon>Fungi</taxon>
        <taxon>Dikarya</taxon>
        <taxon>Ascomycota</taxon>
        <taxon>Pezizomycotina</taxon>
        <taxon>Lecanoromycetes</taxon>
        <taxon>OSLEUM clade</taxon>
        <taxon>Lecanoromycetidae</taxon>
        <taxon>Lecanorales</taxon>
        <taxon>Lecanorineae</taxon>
        <taxon>Cladoniaceae</taxon>
        <taxon>Cladonia</taxon>
    </lineage>
</organism>
<evidence type="ECO:0000256" key="1">
    <source>
        <dbReference type="SAM" id="Phobius"/>
    </source>
</evidence>
<evidence type="ECO:0000313" key="4">
    <source>
        <dbReference type="Proteomes" id="UP001166286"/>
    </source>
</evidence>
<dbReference type="AlphaFoldDB" id="A0AA39QVM1"/>
<evidence type="ECO:0000313" key="3">
    <source>
        <dbReference type="EMBL" id="KAK0509988.1"/>
    </source>
</evidence>
<keyword evidence="4" id="KW-1185">Reference proteome</keyword>
<comment type="caution">
    <text evidence="3">The sequence shown here is derived from an EMBL/GenBank/DDBJ whole genome shotgun (WGS) entry which is preliminary data.</text>
</comment>